<organism evidence="1 2">
    <name type="scientific">Stenotrophomonas hibiscicola</name>
    <dbReference type="NCBI Taxonomy" id="86189"/>
    <lineage>
        <taxon>Bacteria</taxon>
        <taxon>Pseudomonadati</taxon>
        <taxon>Pseudomonadota</taxon>
        <taxon>Gammaproteobacteria</taxon>
        <taxon>Lysobacterales</taxon>
        <taxon>Lysobacteraceae</taxon>
        <taxon>Stenotrophomonas</taxon>
        <taxon>Stenotrophomonas maltophilia group</taxon>
    </lineage>
</organism>
<keyword evidence="2" id="KW-1185">Reference proteome</keyword>
<dbReference type="Proteomes" id="UP001400166">
    <property type="component" value="Unassembled WGS sequence"/>
</dbReference>
<sequence>MRDPITDAFIDEALIGFDIDEAFGISADSPLTAAADLWRAGIYLPTNYETDN</sequence>
<dbReference type="RefSeq" id="WP_346469297.1">
    <property type="nucleotide sequence ID" value="NZ_JBDJOF010000003.1"/>
</dbReference>
<name>A0ABV0C3Y1_9GAMM</name>
<reference evidence="1 2" key="1">
    <citation type="submission" date="2024-04" db="EMBL/GenBank/DDBJ databases">
        <title>WGS of bacteria from Torrens River.</title>
        <authorList>
            <person name="Wyrsch E.R."/>
            <person name="Drigo B."/>
        </authorList>
    </citation>
    <scope>NUCLEOTIDE SEQUENCE [LARGE SCALE GENOMIC DNA]</scope>
    <source>
        <strain evidence="1 2">TWI153</strain>
    </source>
</reference>
<protein>
    <submittedName>
        <fullName evidence="1">Uncharacterized protein</fullName>
    </submittedName>
</protein>
<evidence type="ECO:0000313" key="1">
    <source>
        <dbReference type="EMBL" id="MEN5388692.1"/>
    </source>
</evidence>
<accession>A0ABV0C3Y1</accession>
<proteinExistence type="predicted"/>
<comment type="caution">
    <text evidence="1">The sequence shown here is derived from an EMBL/GenBank/DDBJ whole genome shotgun (WGS) entry which is preliminary data.</text>
</comment>
<dbReference type="EMBL" id="JBDJOF010000003">
    <property type="protein sequence ID" value="MEN5388692.1"/>
    <property type="molecule type" value="Genomic_DNA"/>
</dbReference>
<evidence type="ECO:0000313" key="2">
    <source>
        <dbReference type="Proteomes" id="UP001400166"/>
    </source>
</evidence>
<gene>
    <name evidence="1" type="ORF">ABE587_02465</name>
</gene>